<dbReference type="InParanoid" id="G0NGW7"/>
<dbReference type="GO" id="GO:0019899">
    <property type="term" value="F:enzyme binding"/>
    <property type="evidence" value="ECO:0007669"/>
    <property type="project" value="UniProtKB-ARBA"/>
</dbReference>
<feature type="region of interest" description="Disordered" evidence="3">
    <location>
        <begin position="147"/>
        <end position="182"/>
    </location>
</feature>
<dbReference type="PANTHER" id="PTHR33223">
    <property type="entry name" value="CCHC-TYPE DOMAIN-CONTAINING PROTEIN"/>
    <property type="match status" value="1"/>
</dbReference>
<reference evidence="6" key="1">
    <citation type="submission" date="2011-07" db="EMBL/GenBank/DDBJ databases">
        <authorList>
            <consortium name="Caenorhabditis brenneri Sequencing and Analysis Consortium"/>
            <person name="Wilson R.K."/>
        </authorList>
    </citation>
    <scope>NUCLEOTIDE SEQUENCE [LARGE SCALE GENOMIC DNA]</scope>
    <source>
        <strain evidence="6">PB2801</strain>
    </source>
</reference>
<sequence>MPDNLELPDNALTEAQADVRQVTSPAHWTTPPTLATEDTLLNIRTAKITSEHLTTLRDAVATDLRRVYVQTNDLSSLTADRFEEIEARIKTLEGTAVSQGSGNSPQSLGDGEPPGGPPPGTANTGNDSRNTLSEAVLPQAVAQIQTQSSFETFRSPRPIQTPSPTLSEPLHQDTPIPPRIPQKRSERFFVSALGIKVPLNISPFSGAPHENFAAFLRTFEDYARASKSELTDKEKLAHFLTLLNDYARDKAEEVREKNEEATFDEIVDHMRTTFQNPARAETEKQLLRQATQRDDENVDQFSTRIRKLAQGAYPDKSRDYIQEKAKEAFVEGLPKNVRFHVKSSTPDTFQQAHDAAVKFEVLLGQAMQGNTITPQGLVVYSPTPAPALPRPQQLAFQSRGPCFRCGQQGHYAAHCGSRPNRQWSYDNGFRGQNRHSGSDGDLQDNRRNFGTGSQDNGQDFDHASNNNPQGLSNGPQYYGRVNQHLFPVATPQDARQLPIQPRPINRYVNAYASPENPEVLQLREQVQDLKSQVAALTKRNNELAAAVIPTTPIRRVNALSAIPKLGSLLTLFTLFCLFDSSLAVSPLMCKPHTLETLSGSLPHLTAVNWPRHCSPSHPSLQLLVLKDNTINYQVNGTMCKIVKRTTHFSVNFIGVRWHETSSEQNIIPLEACYKMRQTKSCEHGALVRKNGIFRTTNPHIIQWPSAPFAVFQGVQTVETLNCFILPITVTGNTKAGADTIQKPTTRQQYWNIGQKTTLTDQGLADTNRKTHGGPLVPPMTVVFPASVLTKIELTIHQFPQRPTMQQPPDGEAGPDSQPDYSTKEAGNWTKVLQAAQLKAIIGFLVADNSTKSKIHTTETEPKLDRLLANILRADPSIPSQSNGTEAVNLYPTAPDSLSTSPRYAQQDESPKEGGPIP</sequence>
<feature type="domain" description="CCHC-type" evidence="4">
    <location>
        <begin position="402"/>
        <end position="415"/>
    </location>
</feature>
<dbReference type="eggNOG" id="KOG4740">
    <property type="taxonomic scope" value="Eukaryota"/>
</dbReference>
<feature type="compositionally biased region" description="Polar residues" evidence="3">
    <location>
        <begin position="448"/>
        <end position="475"/>
    </location>
</feature>
<dbReference type="HOGENOM" id="CLU_317668_0_0_1"/>
<dbReference type="AlphaFoldDB" id="G0NGW7"/>
<organism evidence="6">
    <name type="scientific">Caenorhabditis brenneri</name>
    <name type="common">Nematode worm</name>
    <dbReference type="NCBI Taxonomy" id="135651"/>
    <lineage>
        <taxon>Eukaryota</taxon>
        <taxon>Metazoa</taxon>
        <taxon>Ecdysozoa</taxon>
        <taxon>Nematoda</taxon>
        <taxon>Chromadorea</taxon>
        <taxon>Rhabditida</taxon>
        <taxon>Rhabditina</taxon>
        <taxon>Rhabditomorpha</taxon>
        <taxon>Rhabditoidea</taxon>
        <taxon>Rhabditidae</taxon>
        <taxon>Peloderinae</taxon>
        <taxon>Caenorhabditis</taxon>
    </lineage>
</organism>
<feature type="region of interest" description="Disordered" evidence="3">
    <location>
        <begin position="426"/>
        <end position="477"/>
    </location>
</feature>
<evidence type="ECO:0000313" key="5">
    <source>
        <dbReference type="EMBL" id="EGT60253.1"/>
    </source>
</evidence>
<dbReference type="GO" id="GO:0003676">
    <property type="term" value="F:nucleic acid binding"/>
    <property type="evidence" value="ECO:0007669"/>
    <property type="project" value="InterPro"/>
</dbReference>
<dbReference type="InterPro" id="IPR005162">
    <property type="entry name" value="Retrotrans_gag_dom"/>
</dbReference>
<protein>
    <recommendedName>
        <fullName evidence="4">CCHC-type domain-containing protein</fullName>
    </recommendedName>
</protein>
<keyword evidence="1" id="KW-0863">Zinc-finger</keyword>
<name>G0NGW7_CAEBE</name>
<feature type="compositionally biased region" description="Polar residues" evidence="3">
    <location>
        <begin position="96"/>
        <end position="107"/>
    </location>
</feature>
<evidence type="ECO:0000256" key="3">
    <source>
        <dbReference type="SAM" id="MobiDB-lite"/>
    </source>
</evidence>
<feature type="region of interest" description="Disordered" evidence="3">
    <location>
        <begin position="875"/>
        <end position="917"/>
    </location>
</feature>
<dbReference type="GO" id="GO:0005737">
    <property type="term" value="C:cytoplasm"/>
    <property type="evidence" value="ECO:0007669"/>
    <property type="project" value="UniProtKB-ARBA"/>
</dbReference>
<feature type="region of interest" description="Disordered" evidence="3">
    <location>
        <begin position="799"/>
        <end position="823"/>
    </location>
</feature>
<dbReference type="InterPro" id="IPR001878">
    <property type="entry name" value="Znf_CCHC"/>
</dbReference>
<dbReference type="GO" id="GO:0008270">
    <property type="term" value="F:zinc ion binding"/>
    <property type="evidence" value="ECO:0007669"/>
    <property type="project" value="UniProtKB-KW"/>
</dbReference>
<dbReference type="InterPro" id="IPR036875">
    <property type="entry name" value="Znf_CCHC_sf"/>
</dbReference>
<feature type="compositionally biased region" description="Polar residues" evidence="3">
    <location>
        <begin position="895"/>
        <end position="907"/>
    </location>
</feature>
<evidence type="ECO:0000313" key="6">
    <source>
        <dbReference type="Proteomes" id="UP000008068"/>
    </source>
</evidence>
<feature type="region of interest" description="Disordered" evidence="3">
    <location>
        <begin position="93"/>
        <end position="130"/>
    </location>
</feature>
<evidence type="ECO:0000256" key="2">
    <source>
        <dbReference type="SAM" id="Coils"/>
    </source>
</evidence>
<gene>
    <name evidence="5" type="ORF">CAEBREN_29172</name>
</gene>
<dbReference type="OrthoDB" id="5819653at2759"/>
<dbReference type="SUPFAM" id="SSF57756">
    <property type="entry name" value="Retrovirus zinc finger-like domains"/>
    <property type="match status" value="1"/>
</dbReference>
<feature type="compositionally biased region" description="Polar residues" evidence="3">
    <location>
        <begin position="147"/>
        <end position="166"/>
    </location>
</feature>
<keyword evidence="1" id="KW-0479">Metal-binding</keyword>
<dbReference type="Pfam" id="PF03732">
    <property type="entry name" value="Retrotrans_gag"/>
    <property type="match status" value="1"/>
</dbReference>
<keyword evidence="1" id="KW-0862">Zinc</keyword>
<evidence type="ECO:0000259" key="4">
    <source>
        <dbReference type="PROSITE" id="PS50158"/>
    </source>
</evidence>
<dbReference type="EMBL" id="GL379883">
    <property type="protein sequence ID" value="EGT60253.1"/>
    <property type="molecule type" value="Genomic_DNA"/>
</dbReference>
<dbReference type="PANTHER" id="PTHR33223:SF6">
    <property type="entry name" value="CCHC-TYPE DOMAIN-CONTAINING PROTEIN"/>
    <property type="match status" value="1"/>
</dbReference>
<keyword evidence="6" id="KW-1185">Reference proteome</keyword>
<accession>G0NGW7</accession>
<evidence type="ECO:0000256" key="1">
    <source>
        <dbReference type="PROSITE-ProRule" id="PRU00047"/>
    </source>
</evidence>
<dbReference type="Proteomes" id="UP000008068">
    <property type="component" value="Unassembled WGS sequence"/>
</dbReference>
<dbReference type="PROSITE" id="PS50158">
    <property type="entry name" value="ZF_CCHC"/>
    <property type="match status" value="1"/>
</dbReference>
<keyword evidence="2" id="KW-0175">Coiled coil</keyword>
<feature type="coiled-coil region" evidence="2">
    <location>
        <begin position="519"/>
        <end position="546"/>
    </location>
</feature>
<proteinExistence type="predicted"/>
<feature type="compositionally biased region" description="Polar residues" evidence="3">
    <location>
        <begin position="121"/>
        <end position="130"/>
    </location>
</feature>